<evidence type="ECO:0000259" key="2">
    <source>
        <dbReference type="Pfam" id="PF14452"/>
    </source>
</evidence>
<evidence type="ECO:0000313" key="3">
    <source>
        <dbReference type="EMBL" id="GAA4168051.1"/>
    </source>
</evidence>
<organism evidence="3 4">
    <name type="scientific">Gryllotalpicola koreensis</name>
    <dbReference type="NCBI Taxonomy" id="993086"/>
    <lineage>
        <taxon>Bacteria</taxon>
        <taxon>Bacillati</taxon>
        <taxon>Actinomycetota</taxon>
        <taxon>Actinomycetes</taxon>
        <taxon>Micrococcales</taxon>
        <taxon>Microbacteriaceae</taxon>
        <taxon>Gryllotalpicola</taxon>
    </lineage>
</organism>
<name>A0ABP7ZQN6_9MICO</name>
<dbReference type="Proteomes" id="UP001501079">
    <property type="component" value="Unassembled WGS sequence"/>
</dbReference>
<sequence length="104" mass="11159">MATTADEHHPGGAPAHPAGPGGEHPGHEFTFIVNGQEQHVREPRVSFEGVVRFAFPQPPSPQTVFTVSYRDAQSHPSQGDLFPGEAVTIKQQGTVFDVFPTGKS</sequence>
<evidence type="ECO:0000313" key="4">
    <source>
        <dbReference type="Proteomes" id="UP001501079"/>
    </source>
</evidence>
<evidence type="ECO:0000256" key="1">
    <source>
        <dbReference type="SAM" id="MobiDB-lite"/>
    </source>
</evidence>
<proteinExistence type="predicted"/>
<accession>A0ABP7ZQN6</accession>
<reference evidence="4" key="1">
    <citation type="journal article" date="2019" name="Int. J. Syst. Evol. Microbiol.">
        <title>The Global Catalogue of Microorganisms (GCM) 10K type strain sequencing project: providing services to taxonomists for standard genome sequencing and annotation.</title>
        <authorList>
            <consortium name="The Broad Institute Genomics Platform"/>
            <consortium name="The Broad Institute Genome Sequencing Center for Infectious Disease"/>
            <person name="Wu L."/>
            <person name="Ma J."/>
        </authorList>
    </citation>
    <scope>NUCLEOTIDE SEQUENCE [LARGE SCALE GENOMIC DNA]</scope>
    <source>
        <strain evidence="4">JCM 17591</strain>
    </source>
</reference>
<gene>
    <name evidence="3" type="ORF">GCM10022287_02600</name>
</gene>
<dbReference type="Pfam" id="PF14452">
    <property type="entry name" value="Multi_ubiq"/>
    <property type="match status" value="1"/>
</dbReference>
<protein>
    <recommendedName>
        <fullName evidence="2">Multi-ubiquitin domain-containing protein</fullName>
    </recommendedName>
</protein>
<keyword evidence="4" id="KW-1185">Reference proteome</keyword>
<dbReference type="InterPro" id="IPR027802">
    <property type="entry name" value="Multi-ubiquitin_dom"/>
</dbReference>
<dbReference type="RefSeq" id="WP_344751463.1">
    <property type="nucleotide sequence ID" value="NZ_BAABBW010000001.1"/>
</dbReference>
<dbReference type="EMBL" id="BAABBW010000001">
    <property type="protein sequence ID" value="GAA4168051.1"/>
    <property type="molecule type" value="Genomic_DNA"/>
</dbReference>
<feature type="region of interest" description="Disordered" evidence="1">
    <location>
        <begin position="1"/>
        <end position="29"/>
    </location>
</feature>
<comment type="caution">
    <text evidence="3">The sequence shown here is derived from an EMBL/GenBank/DDBJ whole genome shotgun (WGS) entry which is preliminary data.</text>
</comment>
<feature type="compositionally biased region" description="Basic and acidic residues" evidence="1">
    <location>
        <begin position="1"/>
        <end position="10"/>
    </location>
</feature>
<feature type="domain" description="Multi-ubiquitin" evidence="2">
    <location>
        <begin position="29"/>
        <end position="99"/>
    </location>
</feature>